<feature type="domain" description="RNA polymerase sigma-70 region 2" evidence="6">
    <location>
        <begin position="11"/>
        <end position="73"/>
    </location>
</feature>
<protein>
    <submittedName>
        <fullName evidence="8">RNA polymerase sigma24 factor</fullName>
    </submittedName>
</protein>
<comment type="similarity">
    <text evidence="1">Belongs to the sigma-70 factor family. ECF subfamily.</text>
</comment>
<evidence type="ECO:0000256" key="1">
    <source>
        <dbReference type="ARBA" id="ARBA00010641"/>
    </source>
</evidence>
<dbReference type="Gene3D" id="1.10.1740.10">
    <property type="match status" value="1"/>
</dbReference>
<evidence type="ECO:0000259" key="6">
    <source>
        <dbReference type="Pfam" id="PF04542"/>
    </source>
</evidence>
<dbReference type="InterPro" id="IPR013325">
    <property type="entry name" value="RNA_pol_sigma_r2"/>
</dbReference>
<reference evidence="8" key="2">
    <citation type="submission" date="2020-09" db="EMBL/GenBank/DDBJ databases">
        <authorList>
            <person name="Sun Q."/>
            <person name="Zhou Y."/>
        </authorList>
    </citation>
    <scope>NUCLEOTIDE SEQUENCE</scope>
    <source>
        <strain evidence="8">CGMCC 1.12813</strain>
    </source>
</reference>
<evidence type="ECO:0000313" key="9">
    <source>
        <dbReference type="Proteomes" id="UP000606922"/>
    </source>
</evidence>
<dbReference type="RefSeq" id="WP_188509899.1">
    <property type="nucleotide sequence ID" value="NZ_BMGB01000001.1"/>
</dbReference>
<dbReference type="Pfam" id="PF08281">
    <property type="entry name" value="Sigma70_r4_2"/>
    <property type="match status" value="1"/>
</dbReference>
<dbReference type="PANTHER" id="PTHR30173">
    <property type="entry name" value="SIGMA 19 FACTOR"/>
    <property type="match status" value="1"/>
</dbReference>
<dbReference type="InterPro" id="IPR007627">
    <property type="entry name" value="RNA_pol_sigma70_r2"/>
</dbReference>
<dbReference type="AlphaFoldDB" id="A0A916SI28"/>
<gene>
    <name evidence="8" type="primary">rpoE</name>
    <name evidence="8" type="ORF">GCM10010979_13670</name>
</gene>
<accession>A0A916SI28</accession>
<dbReference type="SUPFAM" id="SSF88946">
    <property type="entry name" value="Sigma2 domain of RNA polymerase sigma factors"/>
    <property type="match status" value="1"/>
</dbReference>
<evidence type="ECO:0000259" key="7">
    <source>
        <dbReference type="Pfam" id="PF08281"/>
    </source>
</evidence>
<comment type="caution">
    <text evidence="8">The sequence shown here is derived from an EMBL/GenBank/DDBJ whole genome shotgun (WGS) entry which is preliminary data.</text>
</comment>
<dbReference type="InterPro" id="IPR013324">
    <property type="entry name" value="RNA_pol_sigma_r3/r4-like"/>
</dbReference>
<sequence length="303" mass="32850">MTVAPPGSADHRRLFGVAYRILGSVHDAEDAVQEGLVRWHRLDQDQRDLVREPMAWLTRVVSRICLDELGSARARREQYTGIWLPEPLIGTYAGKGSGREAMDPADSISLDESVSLALLVAMERLSPGERVSLILHDVFGLSFDDVAEIVGRTTGSCRQLASIARRKIGAPPRSASTPSDQKGREGVLTAFLGACMSGDLETLVRVLDPSVVSRADGGDHIRAARKAVVGSDLVARYLLGVVGKQRQLTATLATTIELVNGRTGIVTRDQDRIIGVFDLEIVNGRVTEIAIQVNPDKLHVYAP</sequence>
<evidence type="ECO:0000256" key="3">
    <source>
        <dbReference type="ARBA" id="ARBA00023015"/>
    </source>
</evidence>
<evidence type="ECO:0000256" key="5">
    <source>
        <dbReference type="ARBA" id="ARBA00023163"/>
    </source>
</evidence>
<keyword evidence="9" id="KW-1185">Reference proteome</keyword>
<keyword evidence="3" id="KW-0805">Transcription regulation</keyword>
<evidence type="ECO:0000256" key="4">
    <source>
        <dbReference type="ARBA" id="ARBA00023082"/>
    </source>
</evidence>
<dbReference type="InterPro" id="IPR014284">
    <property type="entry name" value="RNA_pol_sigma-70_dom"/>
</dbReference>
<organism evidence="8 9">
    <name type="scientific">Conyzicola nivalis</name>
    <dbReference type="NCBI Taxonomy" id="1477021"/>
    <lineage>
        <taxon>Bacteria</taxon>
        <taxon>Bacillati</taxon>
        <taxon>Actinomycetota</taxon>
        <taxon>Actinomycetes</taxon>
        <taxon>Micrococcales</taxon>
        <taxon>Microbacteriaceae</taxon>
        <taxon>Conyzicola</taxon>
    </lineage>
</organism>
<evidence type="ECO:0000313" key="8">
    <source>
        <dbReference type="EMBL" id="GGB00458.1"/>
    </source>
</evidence>
<reference evidence="8" key="1">
    <citation type="journal article" date="2014" name="Int. J. Syst. Evol. Microbiol.">
        <title>Complete genome sequence of Corynebacterium casei LMG S-19264T (=DSM 44701T), isolated from a smear-ripened cheese.</title>
        <authorList>
            <consortium name="US DOE Joint Genome Institute (JGI-PGF)"/>
            <person name="Walter F."/>
            <person name="Albersmeier A."/>
            <person name="Kalinowski J."/>
            <person name="Ruckert C."/>
        </authorList>
    </citation>
    <scope>NUCLEOTIDE SEQUENCE</scope>
    <source>
        <strain evidence="8">CGMCC 1.12813</strain>
    </source>
</reference>
<dbReference type="SUPFAM" id="SSF54427">
    <property type="entry name" value="NTF2-like"/>
    <property type="match status" value="1"/>
</dbReference>
<dbReference type="InterPro" id="IPR032710">
    <property type="entry name" value="NTF2-like_dom_sf"/>
</dbReference>
<name>A0A916SI28_9MICO</name>
<comment type="subunit">
    <text evidence="2">Interacts transiently with the RNA polymerase catalytic core formed by RpoA, RpoB, RpoC and RpoZ (2 alpha, 1 beta, 1 beta' and 1 omega subunit) to form the RNA polymerase holoenzyme that can initiate transcription.</text>
</comment>
<dbReference type="InterPro" id="IPR052704">
    <property type="entry name" value="ECF_Sigma-70_Domain"/>
</dbReference>
<dbReference type="Proteomes" id="UP000606922">
    <property type="component" value="Unassembled WGS sequence"/>
</dbReference>
<dbReference type="GO" id="GO:0003677">
    <property type="term" value="F:DNA binding"/>
    <property type="evidence" value="ECO:0007669"/>
    <property type="project" value="InterPro"/>
</dbReference>
<keyword evidence="4" id="KW-0731">Sigma factor</keyword>
<dbReference type="PANTHER" id="PTHR30173:SF43">
    <property type="entry name" value="ECF RNA POLYMERASE SIGMA FACTOR SIGI-RELATED"/>
    <property type="match status" value="1"/>
</dbReference>
<dbReference type="InterPro" id="IPR013249">
    <property type="entry name" value="RNA_pol_sigma70_r4_t2"/>
</dbReference>
<evidence type="ECO:0000256" key="2">
    <source>
        <dbReference type="ARBA" id="ARBA00011344"/>
    </source>
</evidence>
<keyword evidence="5" id="KW-0804">Transcription</keyword>
<proteinExistence type="inferred from homology"/>
<feature type="domain" description="RNA polymerase sigma factor 70 region 4 type 2" evidence="7">
    <location>
        <begin position="116"/>
        <end position="168"/>
    </location>
</feature>
<dbReference type="SUPFAM" id="SSF88659">
    <property type="entry name" value="Sigma3 and sigma4 domains of RNA polymerase sigma factors"/>
    <property type="match status" value="1"/>
</dbReference>
<dbReference type="EMBL" id="BMGB01000001">
    <property type="protein sequence ID" value="GGB00458.1"/>
    <property type="molecule type" value="Genomic_DNA"/>
</dbReference>
<dbReference type="GO" id="GO:0006352">
    <property type="term" value="P:DNA-templated transcription initiation"/>
    <property type="evidence" value="ECO:0007669"/>
    <property type="project" value="InterPro"/>
</dbReference>
<dbReference type="Gene3D" id="1.10.10.10">
    <property type="entry name" value="Winged helix-like DNA-binding domain superfamily/Winged helix DNA-binding domain"/>
    <property type="match status" value="1"/>
</dbReference>
<dbReference type="GO" id="GO:0016987">
    <property type="term" value="F:sigma factor activity"/>
    <property type="evidence" value="ECO:0007669"/>
    <property type="project" value="UniProtKB-KW"/>
</dbReference>
<dbReference type="Pfam" id="PF04542">
    <property type="entry name" value="Sigma70_r2"/>
    <property type="match status" value="1"/>
</dbReference>
<dbReference type="NCBIfam" id="NF007214">
    <property type="entry name" value="PRK09636.1"/>
    <property type="match status" value="1"/>
</dbReference>
<dbReference type="InterPro" id="IPR036388">
    <property type="entry name" value="WH-like_DNA-bd_sf"/>
</dbReference>
<dbReference type="NCBIfam" id="TIGR02937">
    <property type="entry name" value="sigma70-ECF"/>
    <property type="match status" value="1"/>
</dbReference>